<keyword evidence="5" id="KW-1185">Reference proteome</keyword>
<gene>
    <name evidence="4" type="ORF">H7B67_14385</name>
</gene>
<feature type="region of interest" description="Disordered" evidence="2">
    <location>
        <begin position="1"/>
        <end position="23"/>
    </location>
</feature>
<organism evidence="4 5">
    <name type="scientific">Cohnella thailandensis</name>
    <dbReference type="NCBI Taxonomy" id="557557"/>
    <lineage>
        <taxon>Bacteria</taxon>
        <taxon>Bacillati</taxon>
        <taxon>Bacillota</taxon>
        <taxon>Bacilli</taxon>
        <taxon>Bacillales</taxon>
        <taxon>Paenibacillaceae</taxon>
        <taxon>Cohnella</taxon>
    </lineage>
</organism>
<comment type="caution">
    <text evidence="4">The sequence shown here is derived from an EMBL/GenBank/DDBJ whole genome shotgun (WGS) entry which is preliminary data.</text>
</comment>
<evidence type="ECO:0000256" key="3">
    <source>
        <dbReference type="SAM" id="Phobius"/>
    </source>
</evidence>
<accession>A0A841SSH1</accession>
<dbReference type="Pfam" id="PF02632">
    <property type="entry name" value="BioY"/>
    <property type="match status" value="1"/>
</dbReference>
<keyword evidence="3" id="KW-1133">Transmembrane helix</keyword>
<dbReference type="Proteomes" id="UP000535838">
    <property type="component" value="Unassembled WGS sequence"/>
</dbReference>
<feature type="transmembrane region" description="Helical" evidence="3">
    <location>
        <begin position="190"/>
        <end position="212"/>
    </location>
</feature>
<reference evidence="4 5" key="1">
    <citation type="submission" date="2020-08" db="EMBL/GenBank/DDBJ databases">
        <title>Cohnella phylogeny.</title>
        <authorList>
            <person name="Dunlap C."/>
        </authorList>
    </citation>
    <scope>NUCLEOTIDE SEQUENCE [LARGE SCALE GENOMIC DNA]</scope>
    <source>
        <strain evidence="4 5">DSM 25241</strain>
    </source>
</reference>
<feature type="transmembrane region" description="Helical" evidence="3">
    <location>
        <begin position="69"/>
        <end position="96"/>
    </location>
</feature>
<evidence type="ECO:0000256" key="2">
    <source>
        <dbReference type="SAM" id="MobiDB-lite"/>
    </source>
</evidence>
<evidence type="ECO:0000313" key="5">
    <source>
        <dbReference type="Proteomes" id="UP000535838"/>
    </source>
</evidence>
<name>A0A841SSH1_9BACL</name>
<dbReference type="InterPro" id="IPR003784">
    <property type="entry name" value="BioY"/>
</dbReference>
<evidence type="ECO:0000256" key="1">
    <source>
        <dbReference type="ARBA" id="ARBA00010692"/>
    </source>
</evidence>
<feature type="transmembrane region" description="Helical" evidence="3">
    <location>
        <begin position="148"/>
        <end position="170"/>
    </location>
</feature>
<dbReference type="EMBL" id="JACJVQ010000013">
    <property type="protein sequence ID" value="MBB6635303.1"/>
    <property type="molecule type" value="Genomic_DNA"/>
</dbReference>
<dbReference type="GO" id="GO:0005886">
    <property type="term" value="C:plasma membrane"/>
    <property type="evidence" value="ECO:0007669"/>
    <property type="project" value="InterPro"/>
</dbReference>
<dbReference type="Gene3D" id="1.10.1760.20">
    <property type="match status" value="1"/>
</dbReference>
<dbReference type="RefSeq" id="WP_185120545.1">
    <property type="nucleotide sequence ID" value="NZ_JACJVQ010000013.1"/>
</dbReference>
<dbReference type="AlphaFoldDB" id="A0A841SSH1"/>
<feature type="compositionally biased region" description="Polar residues" evidence="2">
    <location>
        <begin position="1"/>
        <end position="15"/>
    </location>
</feature>
<comment type="similarity">
    <text evidence="1">Belongs to the BioY family.</text>
</comment>
<evidence type="ECO:0000313" key="4">
    <source>
        <dbReference type="EMBL" id="MBB6635303.1"/>
    </source>
</evidence>
<dbReference type="GO" id="GO:0015225">
    <property type="term" value="F:biotin transmembrane transporter activity"/>
    <property type="evidence" value="ECO:0007669"/>
    <property type="project" value="InterPro"/>
</dbReference>
<protein>
    <submittedName>
        <fullName evidence="4">Biotin transporter BioY</fullName>
    </submittedName>
</protein>
<feature type="transmembrane region" description="Helical" evidence="3">
    <location>
        <begin position="33"/>
        <end position="57"/>
    </location>
</feature>
<keyword evidence="3" id="KW-0472">Membrane</keyword>
<keyword evidence="3" id="KW-0812">Transmembrane</keyword>
<dbReference type="PANTHER" id="PTHR34295:SF1">
    <property type="entry name" value="BIOTIN TRANSPORTER BIOY"/>
    <property type="match status" value="1"/>
</dbReference>
<feature type="transmembrane region" description="Helical" evidence="3">
    <location>
        <begin position="116"/>
        <end position="136"/>
    </location>
</feature>
<proteinExistence type="inferred from homology"/>
<sequence>MTISDSASEQPSSPDSNRKLEPLKPIRSNSAGWIRGVVFTALFAALFIAFSAIKFSIGISPVPITLQVLAVMLAGGFLGAFYGFWSIAIVLLLTATGLPLLHGNGGFSLIFGPTGGFLWAFPFCALFIGWITDLLLRNGQTRTMSVYRYIALAVAIYIGGLISYIGGVPWLAYKLDYSFAKAISVGMTPYLAVDAVKAVVAALLVGALRPAFKPLRRGSRN</sequence>
<dbReference type="PANTHER" id="PTHR34295">
    <property type="entry name" value="BIOTIN TRANSPORTER BIOY"/>
    <property type="match status" value="1"/>
</dbReference>